<feature type="domain" description="TfuA-like core" evidence="1">
    <location>
        <begin position="59"/>
        <end position="174"/>
    </location>
</feature>
<name>A0ABZ0D278_9BURK</name>
<dbReference type="EMBL" id="CP136338">
    <property type="protein sequence ID" value="WOB11350.1"/>
    <property type="molecule type" value="Genomic_DNA"/>
</dbReference>
<accession>A0ABZ0D278</accession>
<organism evidence="2 3">
    <name type="scientific">Piscinibacter gummiphilus</name>
    <dbReference type="NCBI Taxonomy" id="946333"/>
    <lineage>
        <taxon>Bacteria</taxon>
        <taxon>Pseudomonadati</taxon>
        <taxon>Pseudomonadota</taxon>
        <taxon>Betaproteobacteria</taxon>
        <taxon>Burkholderiales</taxon>
        <taxon>Sphaerotilaceae</taxon>
        <taxon>Piscinibacter</taxon>
    </lineage>
</organism>
<reference evidence="2 3" key="1">
    <citation type="submission" date="2023-10" db="EMBL/GenBank/DDBJ databases">
        <title>Bacteria for the degradation of biodegradable plastic PBAT(Polybutylene adipate terephthalate).</title>
        <authorList>
            <person name="Weon H.-Y."/>
            <person name="Yeon J."/>
        </authorList>
    </citation>
    <scope>NUCLEOTIDE SEQUENCE [LARGE SCALE GENOMIC DNA]</scope>
    <source>
        <strain evidence="2 3">SBD 7-3</strain>
        <plasmid evidence="2 3">unnamed2</plasmid>
    </source>
</reference>
<evidence type="ECO:0000259" key="1">
    <source>
        <dbReference type="Pfam" id="PF07812"/>
    </source>
</evidence>
<gene>
    <name evidence="2" type="ORF">RXV79_28120</name>
</gene>
<keyword evidence="3" id="KW-1185">Reference proteome</keyword>
<dbReference type="Pfam" id="PF07812">
    <property type="entry name" value="TfuA"/>
    <property type="match status" value="1"/>
</dbReference>
<geneLocation type="plasmid" evidence="2 3">
    <name>unnamed2</name>
</geneLocation>
<keyword evidence="2" id="KW-0614">Plasmid</keyword>
<proteinExistence type="predicted"/>
<dbReference type="InterPro" id="IPR012924">
    <property type="entry name" value="TfuA_core"/>
</dbReference>
<dbReference type="Proteomes" id="UP001303946">
    <property type="component" value="Plasmid unnamed2"/>
</dbReference>
<protein>
    <submittedName>
        <fullName evidence="2">TfuA-like protein</fullName>
    </submittedName>
</protein>
<evidence type="ECO:0000313" key="2">
    <source>
        <dbReference type="EMBL" id="WOB11350.1"/>
    </source>
</evidence>
<sequence length="239" mass="26454">MRSLRDVGSEEGRPLVFGGPSLSRVPQSWLSRCEVRPPARRDDLFALLDRPAATVVLVDGLFGGSMAVTPLECAQLISRGWTVVGAGSIGALRASELWQTGMIGVGTIYQLMRLGEIDADTDVAVSYDPDTWSEISVSIVQLRALLGALPHGLASPPIDELLESARSIYWLERSWSHVWQAWARIGMTSDTLNRAKFLASDDRIHPKKRDAVEAIRLVTATRWIKFLDEEVSWLTDRSL</sequence>
<evidence type="ECO:0000313" key="3">
    <source>
        <dbReference type="Proteomes" id="UP001303946"/>
    </source>
</evidence>
<dbReference type="RefSeq" id="WP_316704625.1">
    <property type="nucleotide sequence ID" value="NZ_CP136338.1"/>
</dbReference>